<proteinExistence type="predicted"/>
<keyword evidence="4" id="KW-1185">Reference proteome</keyword>
<dbReference type="PANTHER" id="PTHR46655">
    <property type="entry name" value="HISTONE-LYSINE N-METHYLTRANSFERASE ATXR3"/>
    <property type="match status" value="1"/>
</dbReference>
<name>A0A8S1PFK8_9CILI</name>
<gene>
    <name evidence="3" type="ORF">PSON_ATCC_30995.1.T0770075</name>
</gene>
<dbReference type="AlphaFoldDB" id="A0A8S1PFK8"/>
<dbReference type="Pfam" id="PF00856">
    <property type="entry name" value="SET"/>
    <property type="match status" value="1"/>
</dbReference>
<protein>
    <recommendedName>
        <fullName evidence="2">SET domain-containing protein</fullName>
    </recommendedName>
</protein>
<dbReference type="Proteomes" id="UP000692954">
    <property type="component" value="Unassembled WGS sequence"/>
</dbReference>
<evidence type="ECO:0000259" key="2">
    <source>
        <dbReference type="PROSITE" id="PS50280"/>
    </source>
</evidence>
<accession>A0A8S1PFK8</accession>
<dbReference type="SMART" id="SM00317">
    <property type="entry name" value="SET"/>
    <property type="match status" value="1"/>
</dbReference>
<dbReference type="OrthoDB" id="308383at2759"/>
<dbReference type="InterPro" id="IPR045606">
    <property type="entry name" value="ATXR3_C"/>
</dbReference>
<feature type="compositionally biased region" description="Basic and acidic residues" evidence="1">
    <location>
        <begin position="1000"/>
        <end position="1019"/>
    </location>
</feature>
<feature type="compositionally biased region" description="Basic residues" evidence="1">
    <location>
        <begin position="1"/>
        <end position="10"/>
    </location>
</feature>
<dbReference type="PROSITE" id="PS50280">
    <property type="entry name" value="SET"/>
    <property type="match status" value="1"/>
</dbReference>
<dbReference type="Pfam" id="PF19633">
    <property type="entry name" value="SDG2_C"/>
    <property type="match status" value="1"/>
</dbReference>
<sequence>MSLKRAKGNKTKQSSSAEEEKKSDSISKQIKKQRKKNNNVGIIENKKKAKMQEFQREDAWKHLETIADLLVQSDPYNILNNEELSTLIQILENYERDPKEYYKEWFDEEYEYQFDETTQLKKPINFRSNLYNLNQFRKRVQYRYYWDIQAIIKDLHKLFGNIYMRCKNQQSYYYLSKVWEDAKPKIRSVIQKFSEQIKEEVHNILQLKTEYKISSKIWPVIPEKKEIRTYIEIQDYEPNPNEEPHISQIKEKLSSKKVPIKCKNDCVCFDLNRMGTFNYSEITWDSECPNRRNRIECKEHEGTDKTCLNMQIQLKQYLTNRINFGDNADVEETLCWGIDVYTRNVIMNILPLDYDEQQKNLFIEKLILAINRPNDKQRGYDMGLACDYIIKESRMISSYYNKDDRKMAKQIKRVIKLDGGGFRIHTKGCGLVCVNKFGIKTNSLIIPYLGEIYQPWRWYEKQDFIKKQMKEFNKKDILPDFYNIMLDKHPDEDDGMDILFVDPINKGNFSSRLSHSCNPNCGTVTTVSNGTYVIGMYAMRNIQYGEELTFDYCSFTESKQEQLQALCLCGSLNCRKYYLELSNQREYNAILDRNHCFIKRNAILFNACLDNIKIDESLFNKHKIRSSLLTACPFWLKSWISQLLKFIDEEYLIYKTELDTKFVLNEETQNWNLFTVQQHSEERIQNLIFTLDKIKFFLKQSDSVEPPLSKISNEDLIMNFWRINNSNDSLLQNDVYQLFQKFGLKKLMELITHISEKRHLYEIQEQLILTRLLFLVLSHLLLQQKHSFQYEGLSLMLQMMAFTYTYFKATEYKGFQSFPMEDLEWGKVGLIKKKCKVEGKIYSSLFVWGQLVGWYKQTVATPQISLSVDRRGTLLYPQICSFDISGEKQVSSLQDKCKTDYFQKQLEKRFNIIVGELNYKTNQKYFGTIFFEQIYSKELGSEFLDRALIYDKKDFNIKFKQFLKYEKIKFNHSSDKIYKLMDNFKNLIQVQLPKQKLNKKQMEEIKSEERHKEDQKENA</sequence>
<dbReference type="InterPro" id="IPR001214">
    <property type="entry name" value="SET_dom"/>
</dbReference>
<dbReference type="PANTHER" id="PTHR46655:SF1">
    <property type="entry name" value="HISTONE-LYSINE N-METHYLTRANSFERASE ATXR3"/>
    <property type="match status" value="1"/>
</dbReference>
<feature type="domain" description="SET" evidence="2">
    <location>
        <begin position="435"/>
        <end position="553"/>
    </location>
</feature>
<dbReference type="EMBL" id="CAJJDN010000077">
    <property type="protein sequence ID" value="CAD8102082.1"/>
    <property type="molecule type" value="Genomic_DNA"/>
</dbReference>
<evidence type="ECO:0000256" key="1">
    <source>
        <dbReference type="SAM" id="MobiDB-lite"/>
    </source>
</evidence>
<reference evidence="3" key="1">
    <citation type="submission" date="2021-01" db="EMBL/GenBank/DDBJ databases">
        <authorList>
            <consortium name="Genoscope - CEA"/>
            <person name="William W."/>
        </authorList>
    </citation>
    <scope>NUCLEOTIDE SEQUENCE</scope>
</reference>
<organism evidence="3 4">
    <name type="scientific">Paramecium sonneborni</name>
    <dbReference type="NCBI Taxonomy" id="65129"/>
    <lineage>
        <taxon>Eukaryota</taxon>
        <taxon>Sar</taxon>
        <taxon>Alveolata</taxon>
        <taxon>Ciliophora</taxon>
        <taxon>Intramacronucleata</taxon>
        <taxon>Oligohymenophorea</taxon>
        <taxon>Peniculida</taxon>
        <taxon>Parameciidae</taxon>
        <taxon>Paramecium</taxon>
    </lineage>
</organism>
<feature type="region of interest" description="Disordered" evidence="1">
    <location>
        <begin position="1"/>
        <end position="44"/>
    </location>
</feature>
<feature type="region of interest" description="Disordered" evidence="1">
    <location>
        <begin position="996"/>
        <end position="1019"/>
    </location>
</feature>
<comment type="caution">
    <text evidence="3">The sequence shown here is derived from an EMBL/GenBank/DDBJ whole genome shotgun (WGS) entry which is preliminary data.</text>
</comment>
<evidence type="ECO:0000313" key="3">
    <source>
        <dbReference type="EMBL" id="CAD8102082.1"/>
    </source>
</evidence>
<evidence type="ECO:0000313" key="4">
    <source>
        <dbReference type="Proteomes" id="UP000692954"/>
    </source>
</evidence>